<dbReference type="AlphaFoldDB" id="A0A9Q8ZCB8"/>
<evidence type="ECO:0000313" key="1">
    <source>
        <dbReference type="EMBL" id="USP78163.1"/>
    </source>
</evidence>
<dbReference type="Proteomes" id="UP001056012">
    <property type="component" value="Chromosome 4"/>
</dbReference>
<evidence type="ECO:0000313" key="2">
    <source>
        <dbReference type="Proteomes" id="UP001056012"/>
    </source>
</evidence>
<gene>
    <name evidence="1" type="ORF">yc1106_05437</name>
</gene>
<proteinExistence type="predicted"/>
<dbReference type="VEuPathDB" id="FungiDB:yc1106_05437"/>
<reference evidence="1" key="1">
    <citation type="submission" date="2021-12" db="EMBL/GenBank/DDBJ databases">
        <title>Curvularia clavata genome.</title>
        <authorList>
            <person name="Cao Y."/>
        </authorList>
    </citation>
    <scope>NUCLEOTIDE SEQUENCE</scope>
    <source>
        <strain evidence="1">Yc1106</strain>
    </source>
</reference>
<keyword evidence="2" id="KW-1185">Reference proteome</keyword>
<organism evidence="1 2">
    <name type="scientific">Curvularia clavata</name>
    <dbReference type="NCBI Taxonomy" id="95742"/>
    <lineage>
        <taxon>Eukaryota</taxon>
        <taxon>Fungi</taxon>
        <taxon>Dikarya</taxon>
        <taxon>Ascomycota</taxon>
        <taxon>Pezizomycotina</taxon>
        <taxon>Dothideomycetes</taxon>
        <taxon>Pleosporomycetidae</taxon>
        <taxon>Pleosporales</taxon>
        <taxon>Pleosporineae</taxon>
        <taxon>Pleosporaceae</taxon>
        <taxon>Curvularia</taxon>
    </lineage>
</organism>
<sequence length="109" mass="12442">MSTTTANSKSDPAFPSTSAQLQSLERRMSALSIRVATDRADAREKLTLVPRIWTRDSVYTEQLEQFQISIEQTWIGLRGASMKKKESYVETMEGVYEKMITTFKAEGWL</sequence>
<accession>A0A9Q8ZCB8</accession>
<dbReference type="EMBL" id="CP089277">
    <property type="protein sequence ID" value="USP78163.1"/>
    <property type="molecule type" value="Genomic_DNA"/>
</dbReference>
<dbReference type="OrthoDB" id="3693038at2759"/>
<protein>
    <submittedName>
        <fullName evidence="1">Uncharacterized protein</fullName>
    </submittedName>
</protein>
<name>A0A9Q8ZCB8_CURCL</name>